<sequence length="156" mass="17543">MPLGEARSWGPTFAFNVMGKGLKYASPTWQKRTCVVPTLNAGRHVGALVGALRRKRGAAWQVSLAEQLASNLESVFSSNAAEIRHSQTPLVEVSSVIYNFSWRLVIYPYLKQLTPSNVNIVIDNLVICTGHRQLLRICFVYFEHRCRVFKLLPSPL</sequence>
<keyword evidence="2" id="KW-1185">Reference proteome</keyword>
<dbReference type="AlphaFoldDB" id="J3NE47"/>
<organism evidence="1">
    <name type="scientific">Oryza brachyantha</name>
    <name type="common">malo sina</name>
    <dbReference type="NCBI Taxonomy" id="4533"/>
    <lineage>
        <taxon>Eukaryota</taxon>
        <taxon>Viridiplantae</taxon>
        <taxon>Streptophyta</taxon>
        <taxon>Embryophyta</taxon>
        <taxon>Tracheophyta</taxon>
        <taxon>Spermatophyta</taxon>
        <taxon>Magnoliopsida</taxon>
        <taxon>Liliopsida</taxon>
        <taxon>Poales</taxon>
        <taxon>Poaceae</taxon>
        <taxon>BOP clade</taxon>
        <taxon>Oryzoideae</taxon>
        <taxon>Oryzeae</taxon>
        <taxon>Oryzinae</taxon>
        <taxon>Oryza</taxon>
    </lineage>
</organism>
<reference evidence="1" key="1">
    <citation type="journal article" date="2013" name="Nat. Commun.">
        <title>Whole-genome sequencing of Oryza brachyantha reveals mechanisms underlying Oryza genome evolution.</title>
        <authorList>
            <person name="Chen J."/>
            <person name="Huang Q."/>
            <person name="Gao D."/>
            <person name="Wang J."/>
            <person name="Lang Y."/>
            <person name="Liu T."/>
            <person name="Li B."/>
            <person name="Bai Z."/>
            <person name="Luis Goicoechea J."/>
            <person name="Liang C."/>
            <person name="Chen C."/>
            <person name="Zhang W."/>
            <person name="Sun S."/>
            <person name="Liao Y."/>
            <person name="Zhang X."/>
            <person name="Yang L."/>
            <person name="Song C."/>
            <person name="Wang M."/>
            <person name="Shi J."/>
            <person name="Liu G."/>
            <person name="Liu J."/>
            <person name="Zhou H."/>
            <person name="Zhou W."/>
            <person name="Yu Q."/>
            <person name="An N."/>
            <person name="Chen Y."/>
            <person name="Cai Q."/>
            <person name="Wang B."/>
            <person name="Liu B."/>
            <person name="Min J."/>
            <person name="Huang Y."/>
            <person name="Wu H."/>
            <person name="Li Z."/>
            <person name="Zhang Y."/>
            <person name="Yin Y."/>
            <person name="Song W."/>
            <person name="Jiang J."/>
            <person name="Jackson S.A."/>
            <person name="Wing R.A."/>
            <person name="Wang J."/>
            <person name="Chen M."/>
        </authorList>
    </citation>
    <scope>NUCLEOTIDE SEQUENCE [LARGE SCALE GENOMIC DNA]</scope>
    <source>
        <strain evidence="1">cv. IRGC 101232</strain>
    </source>
</reference>
<dbReference type="Gramene" id="OB12G22550.1">
    <property type="protein sequence ID" value="OB12G22550.1"/>
    <property type="gene ID" value="OB12G22550"/>
</dbReference>
<proteinExistence type="predicted"/>
<dbReference type="EnsemblPlants" id="OB12G22550.1">
    <property type="protein sequence ID" value="OB12G22550.1"/>
    <property type="gene ID" value="OB12G22550"/>
</dbReference>
<dbReference type="Proteomes" id="UP000006038">
    <property type="component" value="Chromosome 12"/>
</dbReference>
<evidence type="ECO:0000313" key="1">
    <source>
        <dbReference type="EnsemblPlants" id="OB12G22550.1"/>
    </source>
</evidence>
<accession>J3NE47</accession>
<evidence type="ECO:0000313" key="2">
    <source>
        <dbReference type="Proteomes" id="UP000006038"/>
    </source>
</evidence>
<dbReference type="HOGENOM" id="CLU_1689420_0_0_1"/>
<reference evidence="1" key="2">
    <citation type="submission" date="2013-04" db="UniProtKB">
        <authorList>
            <consortium name="EnsemblPlants"/>
        </authorList>
    </citation>
    <scope>IDENTIFICATION</scope>
</reference>
<name>J3NE47_ORYBR</name>
<protein>
    <submittedName>
        <fullName evidence="1">Uncharacterized protein</fullName>
    </submittedName>
</protein>